<organism evidence="1 2">
    <name type="scientific">Seiridium unicorne</name>
    <dbReference type="NCBI Taxonomy" id="138068"/>
    <lineage>
        <taxon>Eukaryota</taxon>
        <taxon>Fungi</taxon>
        <taxon>Dikarya</taxon>
        <taxon>Ascomycota</taxon>
        <taxon>Pezizomycotina</taxon>
        <taxon>Sordariomycetes</taxon>
        <taxon>Xylariomycetidae</taxon>
        <taxon>Amphisphaeriales</taxon>
        <taxon>Sporocadaceae</taxon>
        <taxon>Seiridium</taxon>
    </lineage>
</organism>
<keyword evidence="2" id="KW-1185">Reference proteome</keyword>
<gene>
    <name evidence="1" type="ORF">SUNI508_08175</name>
</gene>
<dbReference type="Proteomes" id="UP001408356">
    <property type="component" value="Unassembled WGS sequence"/>
</dbReference>
<accession>A0ABR2UUU5</accession>
<evidence type="ECO:0000313" key="2">
    <source>
        <dbReference type="Proteomes" id="UP001408356"/>
    </source>
</evidence>
<proteinExistence type="predicted"/>
<dbReference type="EMBL" id="JARVKF010000385">
    <property type="protein sequence ID" value="KAK9418448.1"/>
    <property type="molecule type" value="Genomic_DNA"/>
</dbReference>
<comment type="caution">
    <text evidence="1">The sequence shown here is derived from an EMBL/GenBank/DDBJ whole genome shotgun (WGS) entry which is preliminary data.</text>
</comment>
<reference evidence="1 2" key="1">
    <citation type="journal article" date="2024" name="J. Plant Pathol.">
        <title>Sequence and assembly of the genome of Seiridium unicorne, isolate CBS 538.82, causal agent of cypress canker disease.</title>
        <authorList>
            <person name="Scali E."/>
            <person name="Rocca G.D."/>
            <person name="Danti R."/>
            <person name="Garbelotto M."/>
            <person name="Barberini S."/>
            <person name="Baroncelli R."/>
            <person name="Emiliani G."/>
        </authorList>
    </citation>
    <scope>NUCLEOTIDE SEQUENCE [LARGE SCALE GENOMIC DNA]</scope>
    <source>
        <strain evidence="1 2">BM-138-508</strain>
    </source>
</reference>
<name>A0ABR2UUU5_9PEZI</name>
<sequence length="120" mass="13713">MSRPKLSLRTEQLTPIPPTLKKDHIHGNSRAGFEETPIVSAGTSIKCDYCLQNHLLHDLEMGKFHGHEMRSARNDESNYTRDQGHTSLRRYWRRCTENTGALAVLESLINIQMKLLSVLV</sequence>
<evidence type="ECO:0000313" key="1">
    <source>
        <dbReference type="EMBL" id="KAK9418448.1"/>
    </source>
</evidence>
<protein>
    <submittedName>
        <fullName evidence="1">Uncharacterized protein</fullName>
    </submittedName>
</protein>